<dbReference type="SFLD" id="SFLDG01129">
    <property type="entry name" value="C1.5:_HAD__Beta-PGM__Phosphata"/>
    <property type="match status" value="1"/>
</dbReference>
<dbReference type="NCBIfam" id="TIGR01509">
    <property type="entry name" value="HAD-SF-IA-v3"/>
    <property type="match status" value="1"/>
</dbReference>
<accession>A0A432ZHX4</accession>
<dbReference type="SUPFAM" id="SSF56784">
    <property type="entry name" value="HAD-like"/>
    <property type="match status" value="1"/>
</dbReference>
<dbReference type="GO" id="GO:0008967">
    <property type="term" value="F:phosphoglycolate phosphatase activity"/>
    <property type="evidence" value="ECO:0007669"/>
    <property type="project" value="TreeGrafter"/>
</dbReference>
<dbReference type="PANTHER" id="PTHR43434:SF24">
    <property type="entry name" value="HYDROLASE-RELATED"/>
    <property type="match status" value="1"/>
</dbReference>
<dbReference type="SFLD" id="SFLDS00003">
    <property type="entry name" value="Haloacid_Dehalogenase"/>
    <property type="match status" value="1"/>
</dbReference>
<dbReference type="RefSeq" id="WP_126783896.1">
    <property type="nucleotide sequence ID" value="NZ_PIQF01000001.1"/>
</dbReference>
<dbReference type="Pfam" id="PF13419">
    <property type="entry name" value="HAD_2"/>
    <property type="match status" value="1"/>
</dbReference>
<dbReference type="GO" id="GO:0005829">
    <property type="term" value="C:cytosol"/>
    <property type="evidence" value="ECO:0007669"/>
    <property type="project" value="TreeGrafter"/>
</dbReference>
<dbReference type="EMBL" id="PIQF01000001">
    <property type="protein sequence ID" value="RUO77625.1"/>
    <property type="molecule type" value="Genomic_DNA"/>
</dbReference>
<proteinExistence type="predicted"/>
<evidence type="ECO:0000313" key="2">
    <source>
        <dbReference type="Proteomes" id="UP000287908"/>
    </source>
</evidence>
<dbReference type="Proteomes" id="UP000287908">
    <property type="component" value="Unassembled WGS sequence"/>
</dbReference>
<dbReference type="InterPro" id="IPR041492">
    <property type="entry name" value="HAD_2"/>
</dbReference>
<dbReference type="Gene3D" id="1.10.150.240">
    <property type="entry name" value="Putative phosphatase, domain 2"/>
    <property type="match status" value="1"/>
</dbReference>
<organism evidence="1 2">
    <name type="scientific">Idiomarina seosinensis</name>
    <dbReference type="NCBI Taxonomy" id="281739"/>
    <lineage>
        <taxon>Bacteria</taxon>
        <taxon>Pseudomonadati</taxon>
        <taxon>Pseudomonadota</taxon>
        <taxon>Gammaproteobacteria</taxon>
        <taxon>Alteromonadales</taxon>
        <taxon>Idiomarinaceae</taxon>
        <taxon>Idiomarina</taxon>
    </lineage>
</organism>
<gene>
    <name evidence="1" type="ORF">CWI81_03870</name>
</gene>
<dbReference type="InterPro" id="IPR023198">
    <property type="entry name" value="PGP-like_dom2"/>
</dbReference>
<dbReference type="PANTHER" id="PTHR43434">
    <property type="entry name" value="PHOSPHOGLYCOLATE PHOSPHATASE"/>
    <property type="match status" value="1"/>
</dbReference>
<dbReference type="InterPro" id="IPR006439">
    <property type="entry name" value="HAD-SF_hydro_IA"/>
</dbReference>
<name>A0A432ZHX4_9GAMM</name>
<protein>
    <submittedName>
        <fullName evidence="1">HAD family hydrolase</fullName>
    </submittedName>
</protein>
<reference evidence="1 2" key="1">
    <citation type="journal article" date="2011" name="Front. Microbiol.">
        <title>Genomic signatures of strain selection and enhancement in Bacillus atrophaeus var. globigii, a historical biowarfare simulant.</title>
        <authorList>
            <person name="Gibbons H.S."/>
            <person name="Broomall S.M."/>
            <person name="McNew L.A."/>
            <person name="Daligault H."/>
            <person name="Chapman C."/>
            <person name="Bruce D."/>
            <person name="Karavis M."/>
            <person name="Krepps M."/>
            <person name="McGregor P.A."/>
            <person name="Hong C."/>
            <person name="Park K.H."/>
            <person name="Akmal A."/>
            <person name="Feldman A."/>
            <person name="Lin J.S."/>
            <person name="Chang W.E."/>
            <person name="Higgs B.W."/>
            <person name="Demirev P."/>
            <person name="Lindquist J."/>
            <person name="Liem A."/>
            <person name="Fochler E."/>
            <person name="Read T.D."/>
            <person name="Tapia R."/>
            <person name="Johnson S."/>
            <person name="Bishop-Lilly K.A."/>
            <person name="Detter C."/>
            <person name="Han C."/>
            <person name="Sozhamannan S."/>
            <person name="Rosenzweig C.N."/>
            <person name="Skowronski E.W."/>
        </authorList>
    </citation>
    <scope>NUCLEOTIDE SEQUENCE [LARGE SCALE GENOMIC DNA]</scope>
    <source>
        <strain evidence="1 2">CL-SP19</strain>
    </source>
</reference>
<comment type="caution">
    <text evidence="1">The sequence shown here is derived from an EMBL/GenBank/DDBJ whole genome shotgun (WGS) entry which is preliminary data.</text>
</comment>
<evidence type="ECO:0000313" key="1">
    <source>
        <dbReference type="EMBL" id="RUO77625.1"/>
    </source>
</evidence>
<dbReference type="NCBIfam" id="TIGR01549">
    <property type="entry name" value="HAD-SF-IA-v1"/>
    <property type="match status" value="1"/>
</dbReference>
<keyword evidence="2" id="KW-1185">Reference proteome</keyword>
<sequence>MTSPQLIIFDWDGTLMDSIARIVSSMQATASFLKLKVPSDNAVKDIIGLSLEPAIEQLFGTLPAAQHQLFLERYRDEYIELNTTPTPLFRDALVTIEKLRTEQHYLAVATGKARRGLDRVWAELEIADLFHGSRCADETKGKPDPEMLYQLMSELDFSPQQTLMVGDSVHDMRMAKAAGVKAIGVTFGVHNEPLLRQAGADHVIRQLHQLPDLIKGLLCRKEISY</sequence>
<dbReference type="AlphaFoldDB" id="A0A432ZHX4"/>
<dbReference type="Gene3D" id="3.40.50.1000">
    <property type="entry name" value="HAD superfamily/HAD-like"/>
    <property type="match status" value="1"/>
</dbReference>
<dbReference type="InterPro" id="IPR050155">
    <property type="entry name" value="HAD-like_hydrolase_sf"/>
</dbReference>
<dbReference type="InterPro" id="IPR036412">
    <property type="entry name" value="HAD-like_sf"/>
</dbReference>
<dbReference type="GO" id="GO:0006281">
    <property type="term" value="P:DNA repair"/>
    <property type="evidence" value="ECO:0007669"/>
    <property type="project" value="TreeGrafter"/>
</dbReference>
<dbReference type="InterPro" id="IPR023214">
    <property type="entry name" value="HAD_sf"/>
</dbReference>
<keyword evidence="1" id="KW-0378">Hydrolase</keyword>
<dbReference type="OrthoDB" id="9782449at2"/>